<feature type="domain" description="Tetrapyrrole methylase" evidence="8">
    <location>
        <begin position="27"/>
        <end position="226"/>
    </location>
</feature>
<evidence type="ECO:0000256" key="5">
    <source>
        <dbReference type="ARBA" id="ARBA00022691"/>
    </source>
</evidence>
<keyword evidence="7" id="KW-0812">Transmembrane</keyword>
<dbReference type="SUPFAM" id="SSF53790">
    <property type="entry name" value="Tetrapyrrole methylase"/>
    <property type="match status" value="1"/>
</dbReference>
<dbReference type="InterPro" id="IPR008189">
    <property type="entry name" value="rRNA_ssu_MeTfrase_I"/>
</dbReference>
<dbReference type="CDD" id="cd11648">
    <property type="entry name" value="RsmI"/>
    <property type="match status" value="1"/>
</dbReference>
<keyword evidence="2 6" id="KW-0698">rRNA processing</keyword>
<dbReference type="InterPro" id="IPR018063">
    <property type="entry name" value="SAM_MeTrfase_RsmI_CS"/>
</dbReference>
<dbReference type="InterPro" id="IPR053910">
    <property type="entry name" value="RsmI_HTH"/>
</dbReference>
<name>A0A1M5D2G3_9HYPH</name>
<dbReference type="PANTHER" id="PTHR46111:SF1">
    <property type="entry name" value="RIBOSOMAL RNA SMALL SUBUNIT METHYLTRANSFERASE I"/>
    <property type="match status" value="1"/>
</dbReference>
<dbReference type="EC" id="2.1.1.198" evidence="6"/>
<dbReference type="EMBL" id="FQUP01000002">
    <property type="protein sequence ID" value="SHF61229.1"/>
    <property type="molecule type" value="Genomic_DNA"/>
</dbReference>
<accession>A0A1M5D2G3</accession>
<dbReference type="Proteomes" id="UP000184485">
    <property type="component" value="Unassembled WGS sequence"/>
</dbReference>
<proteinExistence type="inferred from homology"/>
<keyword evidence="11" id="KW-1185">Reference proteome</keyword>
<evidence type="ECO:0000313" key="11">
    <source>
        <dbReference type="Proteomes" id="UP000184485"/>
    </source>
</evidence>
<dbReference type="InterPro" id="IPR000878">
    <property type="entry name" value="4pyrrol_Mease"/>
</dbReference>
<comment type="subcellular location">
    <subcellularLocation>
        <location evidence="6">Cytoplasm</location>
    </subcellularLocation>
</comment>
<evidence type="ECO:0000256" key="2">
    <source>
        <dbReference type="ARBA" id="ARBA00022552"/>
    </source>
</evidence>
<keyword evidence="3 6" id="KW-0489">Methyltransferase</keyword>
<dbReference type="FunFam" id="3.30.950.10:FF:000002">
    <property type="entry name" value="Ribosomal RNA small subunit methyltransferase I"/>
    <property type="match status" value="1"/>
</dbReference>
<evidence type="ECO:0000256" key="6">
    <source>
        <dbReference type="HAMAP-Rule" id="MF_01877"/>
    </source>
</evidence>
<keyword evidence="1 6" id="KW-0963">Cytoplasm</keyword>
<sequence>MSAANDEPLRYTIDGQAFTAPPLPGGLYIVSTPIGNLRDITIRALQTLAAADIIACEDTRTTRVLLRHYGLSGQLIAYHEHNAAEQRPRILEALDTGRSLALVSDAGTPLISDPGYRLVADVTAAGHLVVPIPGASAILAGLVAAALPTDAFFFAGFLPTRTVGRKKRIAALAAIPGTLVFYESPHRTAETLADLAETLGPERPATMARELTKTFETHRRGTLGSLAAELADEPDPKGEIVIMVGPPEAGVAEPGDVDALLLRLLADHPVKEAAQQAAAQTGLPRRDLYQRALALKQGDGGDDDAA</sequence>
<dbReference type="NCBIfam" id="TIGR00096">
    <property type="entry name" value="16S rRNA (cytidine(1402)-2'-O)-methyltransferase"/>
    <property type="match status" value="1"/>
</dbReference>
<keyword evidence="4 6" id="KW-0808">Transferase</keyword>
<evidence type="ECO:0000256" key="3">
    <source>
        <dbReference type="ARBA" id="ARBA00022603"/>
    </source>
</evidence>
<evidence type="ECO:0000313" key="10">
    <source>
        <dbReference type="EMBL" id="SHF61229.1"/>
    </source>
</evidence>
<evidence type="ECO:0000256" key="4">
    <source>
        <dbReference type="ARBA" id="ARBA00022679"/>
    </source>
</evidence>
<comment type="similarity">
    <text evidence="6">Belongs to the methyltransferase superfamily. RsmI family.</text>
</comment>
<feature type="transmembrane region" description="Helical" evidence="7">
    <location>
        <begin position="137"/>
        <end position="158"/>
    </location>
</feature>
<evidence type="ECO:0000256" key="1">
    <source>
        <dbReference type="ARBA" id="ARBA00022490"/>
    </source>
</evidence>
<evidence type="ECO:0000259" key="9">
    <source>
        <dbReference type="Pfam" id="PF23016"/>
    </source>
</evidence>
<evidence type="ECO:0000259" key="8">
    <source>
        <dbReference type="Pfam" id="PF00590"/>
    </source>
</evidence>
<comment type="function">
    <text evidence="6">Catalyzes the 2'-O-methylation of the ribose of cytidine 1402 (C1402) in 16S rRNA.</text>
</comment>
<gene>
    <name evidence="6" type="primary">rsmI</name>
    <name evidence="10" type="ORF">SAMN02745157_2543</name>
</gene>
<dbReference type="Pfam" id="PF00590">
    <property type="entry name" value="TP_methylase"/>
    <property type="match status" value="1"/>
</dbReference>
<keyword evidence="7" id="KW-0472">Membrane</keyword>
<organism evidence="10 11">
    <name type="scientific">Kaistia soli DSM 19436</name>
    <dbReference type="NCBI Taxonomy" id="1122133"/>
    <lineage>
        <taxon>Bacteria</taxon>
        <taxon>Pseudomonadati</taxon>
        <taxon>Pseudomonadota</taxon>
        <taxon>Alphaproteobacteria</taxon>
        <taxon>Hyphomicrobiales</taxon>
        <taxon>Kaistiaceae</taxon>
        <taxon>Kaistia</taxon>
    </lineage>
</organism>
<keyword evidence="7" id="KW-1133">Transmembrane helix</keyword>
<dbReference type="PROSITE" id="PS01296">
    <property type="entry name" value="RSMI"/>
    <property type="match status" value="1"/>
</dbReference>
<dbReference type="GO" id="GO:0005737">
    <property type="term" value="C:cytoplasm"/>
    <property type="evidence" value="ECO:0007669"/>
    <property type="project" value="UniProtKB-SubCell"/>
</dbReference>
<comment type="catalytic activity">
    <reaction evidence="6">
        <text>cytidine(1402) in 16S rRNA + S-adenosyl-L-methionine = 2'-O-methylcytidine(1402) in 16S rRNA + S-adenosyl-L-homocysteine + H(+)</text>
        <dbReference type="Rhea" id="RHEA:42924"/>
        <dbReference type="Rhea" id="RHEA-COMP:10285"/>
        <dbReference type="Rhea" id="RHEA-COMP:10286"/>
        <dbReference type="ChEBI" id="CHEBI:15378"/>
        <dbReference type="ChEBI" id="CHEBI:57856"/>
        <dbReference type="ChEBI" id="CHEBI:59789"/>
        <dbReference type="ChEBI" id="CHEBI:74495"/>
        <dbReference type="ChEBI" id="CHEBI:82748"/>
        <dbReference type="EC" id="2.1.1.198"/>
    </reaction>
</comment>
<dbReference type="InterPro" id="IPR035996">
    <property type="entry name" value="4pyrrol_Methylase_sf"/>
</dbReference>
<dbReference type="OrthoDB" id="9809084at2"/>
<dbReference type="HAMAP" id="MF_01877">
    <property type="entry name" value="16SrRNA_methyltr_I"/>
    <property type="match status" value="1"/>
</dbReference>
<dbReference type="InterPro" id="IPR014776">
    <property type="entry name" value="4pyrrole_Mease_sub2"/>
</dbReference>
<protein>
    <recommendedName>
        <fullName evidence="6">Ribosomal RNA small subunit methyltransferase I</fullName>
        <ecNumber evidence="6">2.1.1.198</ecNumber>
    </recommendedName>
    <alternativeName>
        <fullName evidence="6">16S rRNA 2'-O-ribose C1402 methyltransferase</fullName>
    </alternativeName>
    <alternativeName>
        <fullName evidence="6">rRNA (cytidine-2'-O-)-methyltransferase RsmI</fullName>
    </alternativeName>
</protein>
<dbReference type="PANTHER" id="PTHR46111">
    <property type="entry name" value="RIBOSOMAL RNA SMALL SUBUNIT METHYLTRANSFERASE I"/>
    <property type="match status" value="1"/>
</dbReference>
<dbReference type="InterPro" id="IPR014777">
    <property type="entry name" value="4pyrrole_Mease_sub1"/>
</dbReference>
<dbReference type="PIRSF" id="PIRSF005917">
    <property type="entry name" value="MTase_YraL"/>
    <property type="match status" value="1"/>
</dbReference>
<evidence type="ECO:0000256" key="7">
    <source>
        <dbReference type="SAM" id="Phobius"/>
    </source>
</evidence>
<dbReference type="STRING" id="1122133.SAMN02745157_2543"/>
<dbReference type="Pfam" id="PF23016">
    <property type="entry name" value="RsmI_C"/>
    <property type="match status" value="1"/>
</dbReference>
<feature type="domain" description="RsmI HTH" evidence="9">
    <location>
        <begin position="252"/>
        <end position="296"/>
    </location>
</feature>
<dbReference type="FunFam" id="3.40.1010.10:FF:000007">
    <property type="entry name" value="Ribosomal RNA small subunit methyltransferase I"/>
    <property type="match status" value="1"/>
</dbReference>
<keyword evidence="5 6" id="KW-0949">S-adenosyl-L-methionine</keyword>
<dbReference type="RefSeq" id="WP_073053224.1">
    <property type="nucleotide sequence ID" value="NZ_FQUP01000002.1"/>
</dbReference>
<dbReference type="Gene3D" id="3.40.1010.10">
    <property type="entry name" value="Cobalt-precorrin-4 Transmethylase, Domain 1"/>
    <property type="match status" value="1"/>
</dbReference>
<dbReference type="AlphaFoldDB" id="A0A1M5D2G3"/>
<dbReference type="Gene3D" id="3.30.950.10">
    <property type="entry name" value="Methyltransferase, Cobalt-precorrin-4 Transmethylase, Domain 2"/>
    <property type="match status" value="1"/>
</dbReference>
<reference evidence="10 11" key="1">
    <citation type="submission" date="2016-11" db="EMBL/GenBank/DDBJ databases">
        <authorList>
            <person name="Jaros S."/>
            <person name="Januszkiewicz K."/>
            <person name="Wedrychowicz H."/>
        </authorList>
    </citation>
    <scope>NUCLEOTIDE SEQUENCE [LARGE SCALE GENOMIC DNA]</scope>
    <source>
        <strain evidence="10 11">DSM 19436</strain>
    </source>
</reference>
<dbReference type="GO" id="GO:0070677">
    <property type="term" value="F:rRNA (cytosine-2'-O-)-methyltransferase activity"/>
    <property type="evidence" value="ECO:0007669"/>
    <property type="project" value="UniProtKB-UniRule"/>
</dbReference>